<keyword evidence="1" id="KW-1185">Reference proteome</keyword>
<dbReference type="WBParaSite" id="maker-unitig_40386-snap-gene-0.3-mRNA-1">
    <property type="protein sequence ID" value="maker-unitig_40386-snap-gene-0.3-mRNA-1"/>
    <property type="gene ID" value="maker-unitig_40386-snap-gene-0.3"/>
</dbReference>
<name>A0A1I8FNQ4_9PLAT</name>
<protein>
    <submittedName>
        <fullName evidence="2">Glutaredoxin domain-containing protein</fullName>
    </submittedName>
</protein>
<organism evidence="1 2">
    <name type="scientific">Macrostomum lignano</name>
    <dbReference type="NCBI Taxonomy" id="282301"/>
    <lineage>
        <taxon>Eukaryota</taxon>
        <taxon>Metazoa</taxon>
        <taxon>Spiralia</taxon>
        <taxon>Lophotrochozoa</taxon>
        <taxon>Platyhelminthes</taxon>
        <taxon>Rhabditophora</taxon>
        <taxon>Macrostomorpha</taxon>
        <taxon>Macrostomida</taxon>
        <taxon>Macrostomidae</taxon>
        <taxon>Macrostomum</taxon>
    </lineage>
</organism>
<reference evidence="2" key="1">
    <citation type="submission" date="2016-11" db="UniProtKB">
        <authorList>
            <consortium name="WormBaseParasite"/>
        </authorList>
    </citation>
    <scope>IDENTIFICATION</scope>
</reference>
<evidence type="ECO:0000313" key="2">
    <source>
        <dbReference type="WBParaSite" id="maker-unitig_40386-snap-gene-0.3-mRNA-1"/>
    </source>
</evidence>
<accession>A0A1I8FNQ4</accession>
<evidence type="ECO:0000313" key="1">
    <source>
        <dbReference type="Proteomes" id="UP000095280"/>
    </source>
</evidence>
<dbReference type="AlphaFoldDB" id="A0A1I8FNQ4"/>
<dbReference type="Proteomes" id="UP000095280">
    <property type="component" value="Unplaced"/>
</dbReference>
<sequence length="298" mass="32415">PPSRPAVVAAVRPGQHALTEGAAAVLDAVRRRSVGVLHRLGGHWQVGAASALVGMLPPDAQWSPPAPEWPHCQIGGQTLHSFRGGRRRLRRYRALRIPPPSQPAGVAEAGAVILRLSGPSGPGRMRRSRRTVRRHPAGAVRGDFLQLPPVKAFLTPKGGASRSRVAPGNGRRRCSSARCTGRRTEVVRPAELTFRYGRCEPRHSEMLRSTRRNLDESSANSDKDIVANQLCTHKRQVEALISTSCASCQLSLGPGWPVVRFVGGHERIVDQHEFAARVAGAEMPVIRRQVPLQLAWAI</sequence>
<proteinExistence type="predicted"/>